<sequence length="68" mass="7814">MDFLIEVKVGDKHEGVDVFGCSIGVVRFSFTKWNVIPLNRRNTPFIRSRMMNVTARMALVLCTPLWSL</sequence>
<comment type="caution">
    <text evidence="1">The sequence shown here is derived from an EMBL/GenBank/DDBJ whole genome shotgun (WGS) entry which is preliminary data.</text>
</comment>
<gene>
    <name evidence="1" type="ORF">JCM9152_4121</name>
</gene>
<protein>
    <submittedName>
        <fullName evidence="1">Uncharacterized protein</fullName>
    </submittedName>
</protein>
<dbReference type="Proteomes" id="UP000018895">
    <property type="component" value="Unassembled WGS sequence"/>
</dbReference>
<dbReference type="EMBL" id="BAUU01000040">
    <property type="protein sequence ID" value="GAE32582.1"/>
    <property type="molecule type" value="Genomic_DNA"/>
</dbReference>
<dbReference type="AlphaFoldDB" id="W4QL05"/>
<keyword evidence="2" id="KW-1185">Reference proteome</keyword>
<evidence type="ECO:0000313" key="2">
    <source>
        <dbReference type="Proteomes" id="UP000018895"/>
    </source>
</evidence>
<evidence type="ECO:0000313" key="1">
    <source>
        <dbReference type="EMBL" id="GAE32582.1"/>
    </source>
</evidence>
<name>W4QL05_9BACI</name>
<accession>W4QL05</accession>
<proteinExistence type="predicted"/>
<organism evidence="1 2">
    <name type="scientific">Halalkalibacter hemicellulosilyticusJCM 9152</name>
    <dbReference type="NCBI Taxonomy" id="1236971"/>
    <lineage>
        <taxon>Bacteria</taxon>
        <taxon>Bacillati</taxon>
        <taxon>Bacillota</taxon>
        <taxon>Bacilli</taxon>
        <taxon>Bacillales</taxon>
        <taxon>Bacillaceae</taxon>
        <taxon>Halalkalibacter</taxon>
    </lineage>
</organism>
<dbReference type="STRING" id="1236971.JCM9152_4121"/>
<reference evidence="1" key="1">
    <citation type="journal article" date="2014" name="Genome Announc.">
        <title>Draft Genome Sequences of Three Alkaliphilic Bacillus Strains, Bacillus wakoensis JCM 9140T, Bacillus akibai JCM 9157T, and Bacillus hemicellulosilyticus JCM 9152T.</title>
        <authorList>
            <person name="Yuki M."/>
            <person name="Oshima K."/>
            <person name="Suda W."/>
            <person name="Oshida Y."/>
            <person name="Kitamura K."/>
            <person name="Iida T."/>
            <person name="Hattori M."/>
            <person name="Ohkuma M."/>
        </authorList>
    </citation>
    <scope>NUCLEOTIDE SEQUENCE [LARGE SCALE GENOMIC DNA]</scope>
    <source>
        <strain evidence="1">JCM 9152</strain>
    </source>
</reference>